<sequence length="175" mass="20180">MTLVQEKHNFHSISIQEIARRATVNRATFYAHFEDKYALMEDWSREKFHRALVHQLPACSALRRETLHSLILAVFDFMALSHRYYRPSNRQFEALYEMVVQQELYDLLLCWLQQVPSEIPSPVEVIETTAQAISWAIFGPAAQWCRGGQRVSKEIMAHHVLTIVVAGLSPVVTVT</sequence>
<evidence type="ECO:0000256" key="1">
    <source>
        <dbReference type="ARBA" id="ARBA00023125"/>
    </source>
</evidence>
<dbReference type="Gene3D" id="1.10.357.10">
    <property type="entry name" value="Tetracycline Repressor, domain 2"/>
    <property type="match status" value="1"/>
</dbReference>
<dbReference type="AlphaFoldDB" id="A0A8J3IBB4"/>
<keyword evidence="1 2" id="KW-0238">DNA-binding</keyword>
<protein>
    <submittedName>
        <fullName evidence="4">TetR/AcrR family transcriptional regulator</fullName>
    </submittedName>
</protein>
<dbReference type="Pfam" id="PF00440">
    <property type="entry name" value="TetR_N"/>
    <property type="match status" value="1"/>
</dbReference>
<dbReference type="GO" id="GO:0003677">
    <property type="term" value="F:DNA binding"/>
    <property type="evidence" value="ECO:0007669"/>
    <property type="project" value="UniProtKB-UniRule"/>
</dbReference>
<name>A0A8J3IBB4_9CHLR</name>
<keyword evidence="5" id="KW-1185">Reference proteome</keyword>
<dbReference type="Proteomes" id="UP000612362">
    <property type="component" value="Unassembled WGS sequence"/>
</dbReference>
<reference evidence="4" key="1">
    <citation type="submission" date="2020-10" db="EMBL/GenBank/DDBJ databases">
        <title>Taxonomic study of unclassified bacteria belonging to the class Ktedonobacteria.</title>
        <authorList>
            <person name="Yabe S."/>
            <person name="Wang C.M."/>
            <person name="Zheng Y."/>
            <person name="Sakai Y."/>
            <person name="Cavaletti L."/>
            <person name="Monciardini P."/>
            <person name="Donadio S."/>
        </authorList>
    </citation>
    <scope>NUCLEOTIDE SEQUENCE</scope>
    <source>
        <strain evidence="4">SOSP1-1</strain>
    </source>
</reference>
<dbReference type="PROSITE" id="PS50977">
    <property type="entry name" value="HTH_TETR_2"/>
    <property type="match status" value="1"/>
</dbReference>
<evidence type="ECO:0000259" key="3">
    <source>
        <dbReference type="PROSITE" id="PS50977"/>
    </source>
</evidence>
<dbReference type="InterPro" id="IPR009057">
    <property type="entry name" value="Homeodomain-like_sf"/>
</dbReference>
<dbReference type="InterPro" id="IPR001647">
    <property type="entry name" value="HTH_TetR"/>
</dbReference>
<dbReference type="PANTHER" id="PTHR43479">
    <property type="entry name" value="ACREF/ENVCD OPERON REPRESSOR-RELATED"/>
    <property type="match status" value="1"/>
</dbReference>
<dbReference type="SUPFAM" id="SSF46689">
    <property type="entry name" value="Homeodomain-like"/>
    <property type="match status" value="1"/>
</dbReference>
<proteinExistence type="predicted"/>
<evidence type="ECO:0000313" key="5">
    <source>
        <dbReference type="Proteomes" id="UP000612362"/>
    </source>
</evidence>
<organism evidence="4 5">
    <name type="scientific">Ktedonospora formicarum</name>
    <dbReference type="NCBI Taxonomy" id="2778364"/>
    <lineage>
        <taxon>Bacteria</taxon>
        <taxon>Bacillati</taxon>
        <taxon>Chloroflexota</taxon>
        <taxon>Ktedonobacteria</taxon>
        <taxon>Ktedonobacterales</taxon>
        <taxon>Ktedonobacteraceae</taxon>
        <taxon>Ktedonospora</taxon>
    </lineage>
</organism>
<feature type="domain" description="HTH tetR-type" evidence="3">
    <location>
        <begin position="1"/>
        <end position="51"/>
    </location>
</feature>
<dbReference type="InterPro" id="IPR050624">
    <property type="entry name" value="HTH-type_Tx_Regulator"/>
</dbReference>
<dbReference type="EMBL" id="BNJF01000003">
    <property type="protein sequence ID" value="GHO48204.1"/>
    <property type="molecule type" value="Genomic_DNA"/>
</dbReference>
<evidence type="ECO:0000256" key="2">
    <source>
        <dbReference type="PROSITE-ProRule" id="PRU00335"/>
    </source>
</evidence>
<evidence type="ECO:0000313" key="4">
    <source>
        <dbReference type="EMBL" id="GHO48204.1"/>
    </source>
</evidence>
<feature type="DNA-binding region" description="H-T-H motif" evidence="2">
    <location>
        <begin position="14"/>
        <end position="33"/>
    </location>
</feature>
<gene>
    <name evidence="4" type="ORF">KSX_63670</name>
</gene>
<comment type="caution">
    <text evidence="4">The sequence shown here is derived from an EMBL/GenBank/DDBJ whole genome shotgun (WGS) entry which is preliminary data.</text>
</comment>
<dbReference type="PANTHER" id="PTHR43479:SF7">
    <property type="entry name" value="TETR-FAMILY TRANSCRIPTIONAL REGULATOR"/>
    <property type="match status" value="1"/>
</dbReference>
<accession>A0A8J3IBB4</accession>